<dbReference type="InterPro" id="IPR002594">
    <property type="entry name" value="GH12"/>
</dbReference>
<dbReference type="GO" id="GO:0008810">
    <property type="term" value="F:cellulase activity"/>
    <property type="evidence" value="ECO:0007669"/>
    <property type="project" value="InterPro"/>
</dbReference>
<reference evidence="4" key="1">
    <citation type="journal article" date="2020" name="Stud. Mycol.">
        <title>101 Dothideomycetes genomes: a test case for predicting lifestyles and emergence of pathogens.</title>
        <authorList>
            <person name="Haridas S."/>
            <person name="Albert R."/>
            <person name="Binder M."/>
            <person name="Bloem J."/>
            <person name="Labutti K."/>
            <person name="Salamov A."/>
            <person name="Andreopoulos B."/>
            <person name="Baker S."/>
            <person name="Barry K."/>
            <person name="Bills G."/>
            <person name="Bluhm B."/>
            <person name="Cannon C."/>
            <person name="Castanera R."/>
            <person name="Culley D."/>
            <person name="Daum C."/>
            <person name="Ezra D."/>
            <person name="Gonzalez J."/>
            <person name="Henrissat B."/>
            <person name="Kuo A."/>
            <person name="Liang C."/>
            <person name="Lipzen A."/>
            <person name="Lutzoni F."/>
            <person name="Magnuson J."/>
            <person name="Mondo S."/>
            <person name="Nolan M."/>
            <person name="Ohm R."/>
            <person name="Pangilinan J."/>
            <person name="Park H.-J."/>
            <person name="Ramirez L."/>
            <person name="Alfaro M."/>
            <person name="Sun H."/>
            <person name="Tritt A."/>
            <person name="Yoshinaga Y."/>
            <person name="Zwiers L.-H."/>
            <person name="Turgeon B."/>
            <person name="Goodwin S."/>
            <person name="Spatafora J."/>
            <person name="Crous P."/>
            <person name="Grigoriev I."/>
        </authorList>
    </citation>
    <scope>NUCLEOTIDE SEQUENCE</scope>
    <source>
        <strain evidence="4">CBS 119687</strain>
    </source>
</reference>
<keyword evidence="3" id="KW-0732">Signal</keyword>
<dbReference type="GO" id="GO:0000272">
    <property type="term" value="P:polysaccharide catabolic process"/>
    <property type="evidence" value="ECO:0007669"/>
    <property type="project" value="UniProtKB-KW"/>
</dbReference>
<dbReference type="PANTHER" id="PTHR34002">
    <property type="entry name" value="BLR1656 PROTEIN"/>
    <property type="match status" value="1"/>
</dbReference>
<dbReference type="GeneID" id="54407494"/>
<dbReference type="Proteomes" id="UP000799771">
    <property type="component" value="Unassembled WGS sequence"/>
</dbReference>
<dbReference type="AlphaFoldDB" id="A0A6A6AS27"/>
<protein>
    <submittedName>
        <fullName evidence="4">Glycoside hydrolase family 12 protein</fullName>
    </submittedName>
</protein>
<evidence type="ECO:0000256" key="1">
    <source>
        <dbReference type="ARBA" id="ARBA00005519"/>
    </source>
</evidence>
<evidence type="ECO:0000313" key="4">
    <source>
        <dbReference type="EMBL" id="KAF2134356.1"/>
    </source>
</evidence>
<organism evidence="4 5">
    <name type="scientific">Dothidotthia symphoricarpi CBS 119687</name>
    <dbReference type="NCBI Taxonomy" id="1392245"/>
    <lineage>
        <taxon>Eukaryota</taxon>
        <taxon>Fungi</taxon>
        <taxon>Dikarya</taxon>
        <taxon>Ascomycota</taxon>
        <taxon>Pezizomycotina</taxon>
        <taxon>Dothideomycetes</taxon>
        <taxon>Pleosporomycetidae</taxon>
        <taxon>Pleosporales</taxon>
        <taxon>Dothidotthiaceae</taxon>
        <taxon>Dothidotthia</taxon>
    </lineage>
</organism>
<keyword evidence="2" id="KW-0326">Glycosidase</keyword>
<comment type="similarity">
    <text evidence="1 2">Belongs to the glycosyl hydrolase 12 (cellulase H) family.</text>
</comment>
<proteinExistence type="inferred from homology"/>
<dbReference type="PANTHER" id="PTHR34002:SF11">
    <property type="entry name" value="CONCANAVALIN A-LIKE LECTIN_GLUCANASE"/>
    <property type="match status" value="1"/>
</dbReference>
<dbReference type="OrthoDB" id="89349at2759"/>
<dbReference type="RefSeq" id="XP_033528743.1">
    <property type="nucleotide sequence ID" value="XM_033667062.1"/>
</dbReference>
<accession>A0A6A6AS27</accession>
<dbReference type="InterPro" id="IPR013320">
    <property type="entry name" value="ConA-like_dom_sf"/>
</dbReference>
<dbReference type="InterPro" id="IPR013319">
    <property type="entry name" value="GH11/12"/>
</dbReference>
<gene>
    <name evidence="4" type="ORF">P153DRAFT_362123</name>
</gene>
<feature type="signal peptide" evidence="3">
    <location>
        <begin position="1"/>
        <end position="24"/>
    </location>
</feature>
<dbReference type="EMBL" id="ML977497">
    <property type="protein sequence ID" value="KAF2134356.1"/>
    <property type="molecule type" value="Genomic_DNA"/>
</dbReference>
<sequence>MRLVMPNSLPGFAAVCLIAALVRAEPDVTLCGQYENVTDPSDTYRLSTNVWGRDSSGASCVDVTDNATVLSSTWSWSANDTLVHAYPNINFNPVQRDPIQISNLSSIDVKVSWSMKPTMSTSKSAFDMDGLAVVNAKTNVAFDFFFDTDIENAVNTTAPKYEVMVWIGKFGSILPIGASDNGQTSKLPTQNIGKEKFTLYQGANDNGQQVFSWLSNSNKTEFEGDLSPLVHYLWRHGFVLAANYIGVIQFGTEQKHATSNITFSVDEFSIGATRGTPKAAAGFTIKLPRVEFICVLAVMVVLGTL</sequence>
<keyword evidence="2" id="KW-0624">Polysaccharide degradation</keyword>
<feature type="chain" id="PRO_5025578547" evidence="3">
    <location>
        <begin position="25"/>
        <end position="305"/>
    </location>
</feature>
<dbReference type="Pfam" id="PF01670">
    <property type="entry name" value="Glyco_hydro_12"/>
    <property type="match status" value="1"/>
</dbReference>
<keyword evidence="5" id="KW-1185">Reference proteome</keyword>
<dbReference type="SUPFAM" id="SSF49899">
    <property type="entry name" value="Concanavalin A-like lectins/glucanases"/>
    <property type="match status" value="1"/>
</dbReference>
<dbReference type="Gene3D" id="2.60.120.180">
    <property type="match status" value="1"/>
</dbReference>
<evidence type="ECO:0000256" key="3">
    <source>
        <dbReference type="SAM" id="SignalP"/>
    </source>
</evidence>
<keyword evidence="2 4" id="KW-0378">Hydrolase</keyword>
<name>A0A6A6AS27_9PLEO</name>
<keyword evidence="2" id="KW-0119">Carbohydrate metabolism</keyword>
<evidence type="ECO:0000256" key="2">
    <source>
        <dbReference type="RuleBase" id="RU361163"/>
    </source>
</evidence>
<evidence type="ECO:0000313" key="5">
    <source>
        <dbReference type="Proteomes" id="UP000799771"/>
    </source>
</evidence>